<evidence type="ECO:0000313" key="1">
    <source>
        <dbReference type="EMBL" id="KAG6578960.1"/>
    </source>
</evidence>
<accession>A0AAV6MCX5</accession>
<dbReference type="Proteomes" id="UP000685013">
    <property type="component" value="Chromosome 15"/>
</dbReference>
<gene>
    <name evidence="1" type="ORF">SDJN03_23408</name>
</gene>
<comment type="caution">
    <text evidence="1">The sequence shown here is derived from an EMBL/GenBank/DDBJ whole genome shotgun (WGS) entry which is preliminary data.</text>
</comment>
<keyword evidence="2" id="KW-1185">Reference proteome</keyword>
<protein>
    <submittedName>
        <fullName evidence="1">Uncharacterized protein</fullName>
    </submittedName>
</protein>
<evidence type="ECO:0000313" key="2">
    <source>
        <dbReference type="Proteomes" id="UP000685013"/>
    </source>
</evidence>
<reference evidence="1 2" key="1">
    <citation type="journal article" date="2021" name="Hortic Res">
        <title>The domestication of Cucurbita argyrosperma as revealed by the genome of its wild relative.</title>
        <authorList>
            <person name="Barrera-Redondo J."/>
            <person name="Sanchez-de la Vega G."/>
            <person name="Aguirre-Liguori J.A."/>
            <person name="Castellanos-Morales G."/>
            <person name="Gutierrez-Guerrero Y.T."/>
            <person name="Aguirre-Dugua X."/>
            <person name="Aguirre-Planter E."/>
            <person name="Tenaillon M.I."/>
            <person name="Lira-Saade R."/>
            <person name="Eguiarte L.E."/>
        </authorList>
    </citation>
    <scope>NUCLEOTIDE SEQUENCE [LARGE SCALE GENOMIC DNA]</scope>
    <source>
        <strain evidence="1">JBR-2021</strain>
    </source>
</reference>
<feature type="non-terminal residue" evidence="1">
    <location>
        <position position="1"/>
    </location>
</feature>
<name>A0AAV6MCX5_9ROSI</name>
<proteinExistence type="predicted"/>
<dbReference type="AlphaFoldDB" id="A0AAV6MCX5"/>
<dbReference type="EMBL" id="JAGKQH010000015">
    <property type="protein sequence ID" value="KAG6578960.1"/>
    <property type="molecule type" value="Genomic_DNA"/>
</dbReference>
<organism evidence="1 2">
    <name type="scientific">Cucurbita argyrosperma subsp. sororia</name>
    <dbReference type="NCBI Taxonomy" id="37648"/>
    <lineage>
        <taxon>Eukaryota</taxon>
        <taxon>Viridiplantae</taxon>
        <taxon>Streptophyta</taxon>
        <taxon>Embryophyta</taxon>
        <taxon>Tracheophyta</taxon>
        <taxon>Spermatophyta</taxon>
        <taxon>Magnoliopsida</taxon>
        <taxon>eudicotyledons</taxon>
        <taxon>Gunneridae</taxon>
        <taxon>Pentapetalae</taxon>
        <taxon>rosids</taxon>
        <taxon>fabids</taxon>
        <taxon>Cucurbitales</taxon>
        <taxon>Cucurbitaceae</taxon>
        <taxon>Cucurbiteae</taxon>
        <taxon>Cucurbita</taxon>
    </lineage>
</organism>
<sequence length="73" mass="7981">MGHVGGRQVMSGRALAGAVTVRRISHDFSSGVRVRSPITTPRPAFRSSEAASVFNIGRFRGFHCVRYYSSVLL</sequence>